<keyword evidence="2" id="KW-1185">Reference proteome</keyword>
<reference evidence="1" key="1">
    <citation type="submission" date="2021-06" db="EMBL/GenBank/DDBJ databases">
        <authorList>
            <person name="Kallberg Y."/>
            <person name="Tangrot J."/>
            <person name="Rosling A."/>
        </authorList>
    </citation>
    <scope>NUCLEOTIDE SEQUENCE</scope>
    <source>
        <strain evidence="1">AU212A</strain>
    </source>
</reference>
<dbReference type="EMBL" id="CAJVPM010016160">
    <property type="protein sequence ID" value="CAG8612436.1"/>
    <property type="molecule type" value="Genomic_DNA"/>
</dbReference>
<gene>
    <name evidence="1" type="ORF">SCALOS_LOCUS7342</name>
</gene>
<protein>
    <submittedName>
        <fullName evidence="1">8680_t:CDS:1</fullName>
    </submittedName>
</protein>
<dbReference type="Proteomes" id="UP000789860">
    <property type="component" value="Unassembled WGS sequence"/>
</dbReference>
<evidence type="ECO:0000313" key="1">
    <source>
        <dbReference type="EMBL" id="CAG8612436.1"/>
    </source>
</evidence>
<name>A0ACA9MX54_9GLOM</name>
<proteinExistence type="predicted"/>
<sequence>MAKIYPELDREYIISNEKLNLDKIMQDIIPLYIMDININSSTIFATNNEEIHIDNEEIIYGITESVRKASYRSIKDILKYIILFYIEENILDPSNSLIILRISDDGQNVGYYVKYVMITCSILNDISNLQISERHYTIVLYPGIEDYQILQNILMLLIHDL</sequence>
<comment type="caution">
    <text evidence="1">The sequence shown here is derived from an EMBL/GenBank/DDBJ whole genome shotgun (WGS) entry which is preliminary data.</text>
</comment>
<organism evidence="1 2">
    <name type="scientific">Scutellospora calospora</name>
    <dbReference type="NCBI Taxonomy" id="85575"/>
    <lineage>
        <taxon>Eukaryota</taxon>
        <taxon>Fungi</taxon>
        <taxon>Fungi incertae sedis</taxon>
        <taxon>Mucoromycota</taxon>
        <taxon>Glomeromycotina</taxon>
        <taxon>Glomeromycetes</taxon>
        <taxon>Diversisporales</taxon>
        <taxon>Gigasporaceae</taxon>
        <taxon>Scutellospora</taxon>
    </lineage>
</organism>
<evidence type="ECO:0000313" key="2">
    <source>
        <dbReference type="Proteomes" id="UP000789860"/>
    </source>
</evidence>
<accession>A0ACA9MX54</accession>